<keyword evidence="2" id="KW-0238">DNA-binding</keyword>
<dbReference type="HOGENOM" id="CLU_111585_5_2_2"/>
<evidence type="ECO:0000256" key="3">
    <source>
        <dbReference type="ARBA" id="ARBA00023163"/>
    </source>
</evidence>
<dbReference type="eggNOG" id="arCOG01057">
    <property type="taxonomic scope" value="Archaea"/>
</dbReference>
<dbReference type="PANTHER" id="PTHR33204">
    <property type="entry name" value="TRANSCRIPTIONAL REGULATOR, MARR FAMILY"/>
    <property type="match status" value="1"/>
</dbReference>
<dbReference type="AlphaFoldDB" id="Q978X0"/>
<dbReference type="OrthoDB" id="56199at2157"/>
<dbReference type="InterPro" id="IPR002577">
    <property type="entry name" value="HTH_HxlR"/>
</dbReference>
<dbReference type="PANTHER" id="PTHR33204:SF18">
    <property type="entry name" value="TRANSCRIPTIONAL REGULATORY PROTEIN"/>
    <property type="match status" value="1"/>
</dbReference>
<organism evidence="5 6">
    <name type="scientific">Thermoplasma volcanium (strain ATCC 51530 / DSM 4299 / JCM 9571 / NBRC 15438 / GSS1)</name>
    <dbReference type="NCBI Taxonomy" id="273116"/>
    <lineage>
        <taxon>Archaea</taxon>
        <taxon>Methanobacteriati</taxon>
        <taxon>Thermoplasmatota</taxon>
        <taxon>Thermoplasmata</taxon>
        <taxon>Thermoplasmatales</taxon>
        <taxon>Thermoplasmataceae</taxon>
        <taxon>Thermoplasma</taxon>
    </lineage>
</organism>
<dbReference type="PDBsum" id="3DF8"/>
<dbReference type="PROSITE" id="PS51118">
    <property type="entry name" value="HTH_HXLR"/>
    <property type="match status" value="1"/>
</dbReference>
<keyword evidence="1" id="KW-0805">Transcription regulation</keyword>
<dbReference type="Proteomes" id="UP000001017">
    <property type="component" value="Chromosome"/>
</dbReference>
<dbReference type="EvolutionaryTrace" id="Q978X0"/>
<reference evidence="7" key="3">
    <citation type="submission" date="2008-06" db="PDB data bank">
        <title>The crystal structure of a possible HxlR family transcriptional factor from Thermoplasma volcanium GSS1.</title>
        <authorList>
            <person name="Tan K."/>
            <person name="Tesar C."/>
            <person name="Moy S."/>
            <person name="Joachimiak A."/>
        </authorList>
    </citation>
    <scope>X-RAY CRYSTALLOGRAPHY (1.65 ANGSTROMS) OF 10-117</scope>
</reference>
<dbReference type="GO" id="GO:0003677">
    <property type="term" value="F:DNA binding"/>
    <property type="evidence" value="ECO:0007669"/>
    <property type="project" value="UniProtKB-KW"/>
</dbReference>
<evidence type="ECO:0000313" key="6">
    <source>
        <dbReference type="Proteomes" id="UP000001017"/>
    </source>
</evidence>
<evidence type="ECO:0000256" key="2">
    <source>
        <dbReference type="ARBA" id="ARBA00023125"/>
    </source>
</evidence>
<dbReference type="EMBL" id="BA000011">
    <property type="protein sequence ID" value="BAB60437.1"/>
    <property type="molecule type" value="Genomic_DNA"/>
</dbReference>
<gene>
    <name evidence="5" type="ORF">TVG1336486</name>
</gene>
<reference evidence="5 6" key="2">
    <citation type="journal article" date="2000" name="Proc. Natl. Acad. Sci. U.S.A.">
        <title>Archaeal adaptation to higher temperatures revealed by genomic sequence of Thermoplasma volcanium.</title>
        <authorList>
            <person name="Kawashima T."/>
            <person name="Amano N."/>
            <person name="Koike H."/>
            <person name="Makino S."/>
            <person name="Higuchi S."/>
            <person name="Kawashima-Ohya Y."/>
            <person name="Watanabe K."/>
            <person name="Yamazaki M."/>
            <person name="Kanehori K."/>
            <person name="Kawamoto T."/>
            <person name="Nunoshiba T."/>
            <person name="Yamamoto Y."/>
            <person name="Aramaki H."/>
            <person name="Makino K."/>
            <person name="Suzuki M."/>
        </authorList>
    </citation>
    <scope>NUCLEOTIDE SEQUENCE [LARGE SCALE GENOMIC DNA]</scope>
    <source>
        <strain evidence="6">ATCC 51530 / DSM 4299 / JCM 9571 / NBRC 15438 / GSS1</strain>
    </source>
</reference>
<dbReference type="STRING" id="273116.gene:9382102"/>
<evidence type="ECO:0007829" key="7">
    <source>
        <dbReference type="PDB" id="3DF8"/>
    </source>
</evidence>
<keyword evidence="7" id="KW-0002">3D-structure</keyword>
<sequence>MDQTRSKACMLRYGDTEICIDPSESVLHLLGKKYTMLIISVLGNGSTRQNFNDIRSSIPGISSTILSRRIKDLIDSGLVERRSGQITTYALTEKGMNVRNSLMPLLQYISVLDRNGD</sequence>
<dbReference type="Pfam" id="PF01638">
    <property type="entry name" value="HxlR"/>
    <property type="match status" value="1"/>
</dbReference>
<dbReference type="KEGG" id="tvo:TVG1336486"/>
<dbReference type="InterPro" id="IPR036390">
    <property type="entry name" value="WH_DNA-bd_sf"/>
</dbReference>
<evidence type="ECO:0000313" key="5">
    <source>
        <dbReference type="EMBL" id="BAB60437.1"/>
    </source>
</evidence>
<keyword evidence="6" id="KW-1185">Reference proteome</keyword>
<dbReference type="GeneID" id="1441412"/>
<dbReference type="PDB" id="3DF8">
    <property type="method" value="X-ray"/>
    <property type="resolution" value="1.65 A"/>
    <property type="chains" value="A=10-117"/>
</dbReference>
<dbReference type="SUPFAM" id="SSF46785">
    <property type="entry name" value="Winged helix' DNA-binding domain"/>
    <property type="match status" value="1"/>
</dbReference>
<proteinExistence type="evidence at protein level"/>
<dbReference type="RefSeq" id="WP_156769120.1">
    <property type="nucleotide sequence ID" value="NC_002689.2"/>
</dbReference>
<dbReference type="InterPro" id="IPR036388">
    <property type="entry name" value="WH-like_DNA-bd_sf"/>
</dbReference>
<evidence type="ECO:0000256" key="1">
    <source>
        <dbReference type="ARBA" id="ARBA00023015"/>
    </source>
</evidence>
<accession>Q978X0</accession>
<dbReference type="Gene3D" id="1.10.10.10">
    <property type="entry name" value="Winged helix-like DNA-binding domain superfamily/Winged helix DNA-binding domain"/>
    <property type="match status" value="1"/>
</dbReference>
<feature type="domain" description="HTH hxlR-type" evidence="4">
    <location>
        <begin position="19"/>
        <end position="117"/>
    </location>
</feature>
<dbReference type="PaxDb" id="273116-14325534"/>
<name>Q978X0_THEVO</name>
<dbReference type="PhylomeDB" id="Q978X0"/>
<evidence type="ECO:0000259" key="4">
    <source>
        <dbReference type="PROSITE" id="PS51118"/>
    </source>
</evidence>
<keyword evidence="3" id="KW-0804">Transcription</keyword>
<reference evidence="5 6" key="1">
    <citation type="journal article" date="1999" name="Proc. Jpn. Acad.">
        <title>Determination of the complete genomic DNA sequence of Thermoplasma volvanium GSS1.</title>
        <authorList>
            <person name="Kawashima T."/>
            <person name="Yamamoto Y."/>
            <person name="Aramaki H."/>
            <person name="Nunoshiba T."/>
            <person name="Kawamoto T."/>
            <person name="Watanabe K."/>
            <person name="Yamazaki M."/>
            <person name="Kanehori K."/>
            <person name="Amano N."/>
            <person name="Ohya Y."/>
            <person name="Makino K."/>
            <person name="Suzuki M."/>
        </authorList>
    </citation>
    <scope>NUCLEOTIDE SEQUENCE [LARGE SCALE GENOMIC DNA]</scope>
    <source>
        <strain evidence="6">ATCC 51530 / DSM 4299 / JCM 9571 / NBRC 15438 / GSS1</strain>
    </source>
</reference>
<dbReference type="SMR" id="Q978X0"/>
<protein>
    <recommendedName>
        <fullName evidence="4">HTH hxlR-type domain-containing protein</fullName>
    </recommendedName>
</protein>